<sequence length="23" mass="2771">MRRLERVPELADDDLEIPEMVML</sequence>
<gene>
    <name evidence="1" type="ORF">AVDCRST_MAG54-4784</name>
</gene>
<organism evidence="1">
    <name type="scientific">uncultured Actinomycetospora sp</name>
    <dbReference type="NCBI Taxonomy" id="1135996"/>
    <lineage>
        <taxon>Bacteria</taxon>
        <taxon>Bacillati</taxon>
        <taxon>Actinomycetota</taxon>
        <taxon>Actinomycetes</taxon>
        <taxon>Pseudonocardiales</taxon>
        <taxon>Pseudonocardiaceae</taxon>
        <taxon>Actinomycetospora</taxon>
        <taxon>environmental samples</taxon>
    </lineage>
</organism>
<accession>A0A6J4K3U7</accession>
<reference evidence="1" key="1">
    <citation type="submission" date="2020-02" db="EMBL/GenBank/DDBJ databases">
        <authorList>
            <person name="Meier V. D."/>
        </authorList>
    </citation>
    <scope>NUCLEOTIDE SEQUENCE</scope>
    <source>
        <strain evidence="1">AVDCRST_MAG54</strain>
    </source>
</reference>
<dbReference type="EMBL" id="CADCTH010000601">
    <property type="protein sequence ID" value="CAA9295031.1"/>
    <property type="molecule type" value="Genomic_DNA"/>
</dbReference>
<feature type="non-terminal residue" evidence="1">
    <location>
        <position position="23"/>
    </location>
</feature>
<evidence type="ECO:0000313" key="1">
    <source>
        <dbReference type="EMBL" id="CAA9295031.1"/>
    </source>
</evidence>
<proteinExistence type="predicted"/>
<name>A0A6J4K3U7_9PSEU</name>
<dbReference type="AlphaFoldDB" id="A0A6J4K3U7"/>
<protein>
    <submittedName>
        <fullName evidence="1">Uncharacterized protein</fullName>
    </submittedName>
</protein>